<accession>A0A8J2BIN8</accession>
<sequence>MSMMAAGPHGLFRRATQAFSLGKRKLGRSGLLFGEKRVKLGREDGQPALFLVQNVRSPARFPRAP</sequence>
<protein>
    <submittedName>
        <fullName evidence="1">Uncharacterized protein</fullName>
    </submittedName>
</protein>
<keyword evidence="2" id="KW-1185">Reference proteome</keyword>
<name>A0A8J2BIN8_9BACT</name>
<dbReference type="EMBL" id="CAJNOB010000009">
    <property type="protein sequence ID" value="CAF0694586.1"/>
    <property type="molecule type" value="Genomic_DNA"/>
</dbReference>
<evidence type="ECO:0000313" key="1">
    <source>
        <dbReference type="EMBL" id="CAF0694586.1"/>
    </source>
</evidence>
<evidence type="ECO:0000313" key="2">
    <source>
        <dbReference type="Proteomes" id="UP000663859"/>
    </source>
</evidence>
<gene>
    <name evidence="1" type="ORF">MPNT_170001</name>
</gene>
<reference evidence="1" key="1">
    <citation type="submission" date="2021-02" db="EMBL/GenBank/DDBJ databases">
        <authorList>
            <person name="Cremers G."/>
            <person name="Picone N."/>
        </authorList>
    </citation>
    <scope>NUCLEOTIDE SEQUENCE</scope>
    <source>
        <strain evidence="1">PQ17</strain>
    </source>
</reference>
<organism evidence="1 2">
    <name type="scientific">Candidatus Methylacidithermus pantelleriae</name>
    <dbReference type="NCBI Taxonomy" id="2744239"/>
    <lineage>
        <taxon>Bacteria</taxon>
        <taxon>Pseudomonadati</taxon>
        <taxon>Verrucomicrobiota</taxon>
        <taxon>Methylacidiphilae</taxon>
        <taxon>Methylacidiphilales</taxon>
        <taxon>Methylacidiphilaceae</taxon>
        <taxon>Candidatus Methylacidithermus</taxon>
    </lineage>
</organism>
<proteinExistence type="predicted"/>
<comment type="caution">
    <text evidence="1">The sequence shown here is derived from an EMBL/GenBank/DDBJ whole genome shotgun (WGS) entry which is preliminary data.</text>
</comment>
<dbReference type="Proteomes" id="UP000663859">
    <property type="component" value="Unassembled WGS sequence"/>
</dbReference>
<dbReference type="AlphaFoldDB" id="A0A8J2BIN8"/>